<keyword evidence="3" id="KW-1185">Reference proteome</keyword>
<evidence type="ECO:0000313" key="3">
    <source>
        <dbReference type="Proteomes" id="UP001164776"/>
    </source>
</evidence>
<gene>
    <name evidence="2" type="ORF">BS78_K123600</name>
</gene>
<reference evidence="2 3" key="1">
    <citation type="submission" date="2022-10" db="EMBL/GenBank/DDBJ databases">
        <title>WGS assembly of Paspalum vaginatum 540-79.</title>
        <authorList>
            <person name="Sun G."/>
            <person name="Wase N."/>
            <person name="Shu S."/>
            <person name="Jenkins J."/>
            <person name="Zhou B."/>
            <person name="Torres-Rodriguez J."/>
            <person name="Chen C."/>
            <person name="Sandor L."/>
            <person name="Plott C."/>
            <person name="Yoshinga Y."/>
            <person name="Daum C."/>
            <person name="Qi P."/>
            <person name="Barry K."/>
            <person name="Lipzen A."/>
            <person name="Berry L."/>
            <person name="Pedersen C."/>
            <person name="Gottilla T."/>
            <person name="Foltz A."/>
            <person name="Yu H."/>
            <person name="O'Malley R."/>
            <person name="Zhang C."/>
            <person name="Devos K."/>
            <person name="Sigmon B."/>
            <person name="Yu B."/>
            <person name="Obata T."/>
            <person name="Schmutz J."/>
            <person name="Schnable J."/>
        </authorList>
    </citation>
    <scope>NUCLEOTIDE SEQUENCE [LARGE SCALE GENOMIC DNA]</scope>
    <source>
        <strain evidence="3">cv. 540-79</strain>
    </source>
</reference>
<dbReference type="EMBL" id="MU630342">
    <property type="protein sequence ID" value="KAJ1254077.1"/>
    <property type="molecule type" value="Genomic_DNA"/>
</dbReference>
<name>A0A9W7X8P3_9POAL</name>
<feature type="compositionally biased region" description="Basic and acidic residues" evidence="1">
    <location>
        <begin position="117"/>
        <end position="128"/>
    </location>
</feature>
<proteinExistence type="predicted"/>
<feature type="region of interest" description="Disordered" evidence="1">
    <location>
        <begin position="1"/>
        <end position="207"/>
    </location>
</feature>
<accession>A0A9W7X8P3</accession>
<organism evidence="2 3">
    <name type="scientific">Paspalum vaginatum</name>
    <name type="common">seashore paspalum</name>
    <dbReference type="NCBI Taxonomy" id="158149"/>
    <lineage>
        <taxon>Eukaryota</taxon>
        <taxon>Viridiplantae</taxon>
        <taxon>Streptophyta</taxon>
        <taxon>Embryophyta</taxon>
        <taxon>Tracheophyta</taxon>
        <taxon>Spermatophyta</taxon>
        <taxon>Magnoliopsida</taxon>
        <taxon>Liliopsida</taxon>
        <taxon>Poales</taxon>
        <taxon>Poaceae</taxon>
        <taxon>PACMAD clade</taxon>
        <taxon>Panicoideae</taxon>
        <taxon>Andropogonodae</taxon>
        <taxon>Paspaleae</taxon>
        <taxon>Paspalinae</taxon>
        <taxon>Paspalum</taxon>
    </lineage>
</organism>
<dbReference type="AlphaFoldDB" id="A0A9W7X8P3"/>
<evidence type="ECO:0000313" key="2">
    <source>
        <dbReference type="EMBL" id="KAJ1254077.1"/>
    </source>
</evidence>
<dbReference type="Proteomes" id="UP001164776">
    <property type="component" value="Unassembled WGS sequence"/>
</dbReference>
<feature type="compositionally biased region" description="Basic and acidic residues" evidence="1">
    <location>
        <begin position="53"/>
        <end position="65"/>
    </location>
</feature>
<protein>
    <submittedName>
        <fullName evidence="2">Uncharacterized protein</fullName>
    </submittedName>
</protein>
<feature type="compositionally biased region" description="Pro residues" evidence="1">
    <location>
        <begin position="1"/>
        <end position="13"/>
    </location>
</feature>
<feature type="compositionally biased region" description="Low complexity" evidence="1">
    <location>
        <begin position="14"/>
        <end position="26"/>
    </location>
</feature>
<comment type="caution">
    <text evidence="2">The sequence shown here is derived from an EMBL/GenBank/DDBJ whole genome shotgun (WGS) entry which is preliminary data.</text>
</comment>
<sequence length="294" mass="31713">MVRRPTPPHPHLPNPCRRLPPSLPSRTRPRRPSPRPPLRCCRHPPDRCAPADLDPRCPRRGDGGPHEATPLSPVPRRHGLPPSHPPHAIAGGGSGDLAPPHSTLTRARRRRIGSHFTTDDRSPSRTDSRTAPAPPHPRDQPASRAPPRTSPHRLPRPHRSCAHPPGAAALDCPSQPSHPRPGAAHCGADAGDQARRRGTPRQEAPTPHVLRGRGFRAQAAAVDTTGPLLRATRCLPPSPSRRPPDLLCLASPEISLAPAISRRRTSSAFCDVPAESYKADAQTATFTKETSVQK</sequence>
<feature type="compositionally biased region" description="Basic residues" evidence="1">
    <location>
        <begin position="150"/>
        <end position="161"/>
    </location>
</feature>
<evidence type="ECO:0000256" key="1">
    <source>
        <dbReference type="SAM" id="MobiDB-lite"/>
    </source>
</evidence>